<protein>
    <recommendedName>
        <fullName evidence="7">Putative 4-hydroxy-4-methyl-2-oxoglutarate aldolase</fullName>
        <ecNumber evidence="6">4.1.1.112</ecNumber>
        <ecNumber evidence="5">4.1.3.17</ecNumber>
    </recommendedName>
    <alternativeName>
        <fullName evidence="11">Oxaloacetate decarboxylase</fullName>
    </alternativeName>
    <alternativeName>
        <fullName evidence="9">Regulator of ribonuclease activity homolog</fullName>
    </alternativeName>
    <alternativeName>
        <fullName evidence="10">RraA-like protein</fullName>
    </alternativeName>
</protein>
<name>A0ABW3A2E1_9ACTN</name>
<evidence type="ECO:0000256" key="7">
    <source>
        <dbReference type="ARBA" id="ARBA00016549"/>
    </source>
</evidence>
<evidence type="ECO:0000256" key="2">
    <source>
        <dbReference type="ARBA" id="ARBA00001968"/>
    </source>
</evidence>
<dbReference type="Pfam" id="PF03737">
    <property type="entry name" value="RraA-like"/>
    <property type="match status" value="1"/>
</dbReference>
<comment type="catalytic activity">
    <reaction evidence="1">
        <text>4-hydroxy-4-methyl-2-oxoglutarate = 2 pyruvate</text>
        <dbReference type="Rhea" id="RHEA:22748"/>
        <dbReference type="ChEBI" id="CHEBI:15361"/>
        <dbReference type="ChEBI" id="CHEBI:58276"/>
        <dbReference type="EC" id="4.1.3.17"/>
    </reaction>
</comment>
<evidence type="ECO:0000256" key="12">
    <source>
        <dbReference type="ARBA" id="ARBA00047973"/>
    </source>
</evidence>
<evidence type="ECO:0000256" key="11">
    <source>
        <dbReference type="ARBA" id="ARBA00032305"/>
    </source>
</evidence>
<organism evidence="13 14">
    <name type="scientific">Micromonospora azadirachtae</name>
    <dbReference type="NCBI Taxonomy" id="1970735"/>
    <lineage>
        <taxon>Bacteria</taxon>
        <taxon>Bacillati</taxon>
        <taxon>Actinomycetota</taxon>
        <taxon>Actinomycetes</taxon>
        <taxon>Micromonosporales</taxon>
        <taxon>Micromonosporaceae</taxon>
        <taxon>Micromonospora</taxon>
    </lineage>
</organism>
<comment type="catalytic activity">
    <reaction evidence="12">
        <text>oxaloacetate + H(+) = pyruvate + CO2</text>
        <dbReference type="Rhea" id="RHEA:15641"/>
        <dbReference type="ChEBI" id="CHEBI:15361"/>
        <dbReference type="ChEBI" id="CHEBI:15378"/>
        <dbReference type="ChEBI" id="CHEBI:16452"/>
        <dbReference type="ChEBI" id="CHEBI:16526"/>
        <dbReference type="EC" id="4.1.1.112"/>
    </reaction>
</comment>
<evidence type="ECO:0000256" key="6">
    <source>
        <dbReference type="ARBA" id="ARBA00012947"/>
    </source>
</evidence>
<comment type="caution">
    <text evidence="13">The sequence shown here is derived from an EMBL/GenBank/DDBJ whole genome shotgun (WGS) entry which is preliminary data.</text>
</comment>
<dbReference type="InterPro" id="IPR036704">
    <property type="entry name" value="RraA/RraA-like_sf"/>
</dbReference>
<evidence type="ECO:0000256" key="5">
    <source>
        <dbReference type="ARBA" id="ARBA00012213"/>
    </source>
</evidence>
<evidence type="ECO:0000256" key="9">
    <source>
        <dbReference type="ARBA" id="ARBA00029596"/>
    </source>
</evidence>
<dbReference type="InterPro" id="IPR005493">
    <property type="entry name" value="RraA/RraA-like"/>
</dbReference>
<dbReference type="PANTHER" id="PTHR33254">
    <property type="entry name" value="4-HYDROXY-4-METHYL-2-OXOGLUTARATE ALDOLASE 3-RELATED"/>
    <property type="match status" value="1"/>
</dbReference>
<comment type="function">
    <text evidence="8">Catalyzes the aldol cleavage of 4-hydroxy-4-methyl-2-oxoglutarate (HMG) into 2 molecules of pyruvate. Also contains a secondary oxaloacetate (OAA) decarboxylase activity due to the common pyruvate enolate transition state formed following C-C bond cleavage in the retro-aldol and decarboxylation reactions.</text>
</comment>
<comment type="cofactor">
    <cofactor evidence="2">
        <name>a divalent metal cation</name>
        <dbReference type="ChEBI" id="CHEBI:60240"/>
    </cofactor>
</comment>
<evidence type="ECO:0000256" key="4">
    <source>
        <dbReference type="ARBA" id="ARBA00011233"/>
    </source>
</evidence>
<reference evidence="14" key="1">
    <citation type="journal article" date="2019" name="Int. J. Syst. Evol. Microbiol.">
        <title>The Global Catalogue of Microorganisms (GCM) 10K type strain sequencing project: providing services to taxonomists for standard genome sequencing and annotation.</title>
        <authorList>
            <consortium name="The Broad Institute Genomics Platform"/>
            <consortium name="The Broad Institute Genome Sequencing Center for Infectious Disease"/>
            <person name="Wu L."/>
            <person name="Ma J."/>
        </authorList>
    </citation>
    <scope>NUCLEOTIDE SEQUENCE [LARGE SCALE GENOMIC DNA]</scope>
    <source>
        <strain evidence="14">JCM 32148</strain>
    </source>
</reference>
<dbReference type="EC" id="4.1.3.17" evidence="5"/>
<sequence>PVLAGQRVAGRVLPARHYGSVDVFLEAYGHASTGDVLVVDNGGRTDEACVGDLAVLEAAAAGVAALVVWGLHRDTTELIEIGLPVFSYGGFPPGPVRVDEREPAALTSARVGAHEVGRGDVVFGDDDGVLFVAEHVLDEVLATAERIRRVEREQAARIRAGETLRRQTAFDDYLARRAADPAYTFRRHLRHVGGAIEE</sequence>
<dbReference type="Gene3D" id="3.50.30.40">
    <property type="entry name" value="Ribonuclease E inhibitor RraA/RraA-like"/>
    <property type="match status" value="1"/>
</dbReference>
<proteinExistence type="inferred from homology"/>
<gene>
    <name evidence="13" type="ORF">ACFQZ8_11885</name>
</gene>
<evidence type="ECO:0000256" key="3">
    <source>
        <dbReference type="ARBA" id="ARBA00008621"/>
    </source>
</evidence>
<dbReference type="EMBL" id="JBHTHM010000477">
    <property type="protein sequence ID" value="MFD0784606.1"/>
    <property type="molecule type" value="Genomic_DNA"/>
</dbReference>
<comment type="similarity">
    <text evidence="3">Belongs to the class II aldolase/RraA-like family.</text>
</comment>
<keyword evidence="14" id="KW-1185">Reference proteome</keyword>
<comment type="subunit">
    <text evidence="4">Homotrimer.</text>
</comment>
<dbReference type="SUPFAM" id="SSF89562">
    <property type="entry name" value="RraA-like"/>
    <property type="match status" value="1"/>
</dbReference>
<evidence type="ECO:0000313" key="13">
    <source>
        <dbReference type="EMBL" id="MFD0784606.1"/>
    </source>
</evidence>
<dbReference type="EC" id="4.1.1.112" evidence="6"/>
<evidence type="ECO:0000313" key="14">
    <source>
        <dbReference type="Proteomes" id="UP001597053"/>
    </source>
</evidence>
<dbReference type="PANTHER" id="PTHR33254:SF4">
    <property type="entry name" value="4-HYDROXY-4-METHYL-2-OXOGLUTARATE ALDOLASE 3-RELATED"/>
    <property type="match status" value="1"/>
</dbReference>
<feature type="non-terminal residue" evidence="13">
    <location>
        <position position="1"/>
    </location>
</feature>
<evidence type="ECO:0000256" key="1">
    <source>
        <dbReference type="ARBA" id="ARBA00001342"/>
    </source>
</evidence>
<dbReference type="Proteomes" id="UP001597053">
    <property type="component" value="Unassembled WGS sequence"/>
</dbReference>
<evidence type="ECO:0000256" key="8">
    <source>
        <dbReference type="ARBA" id="ARBA00025046"/>
    </source>
</evidence>
<evidence type="ECO:0000256" key="10">
    <source>
        <dbReference type="ARBA" id="ARBA00030169"/>
    </source>
</evidence>
<accession>A0ABW3A2E1</accession>